<dbReference type="Gene3D" id="3.20.110.20">
    <property type="match status" value="1"/>
</dbReference>
<comment type="caution">
    <text evidence="4">The sequence shown here is derived from an EMBL/GenBank/DDBJ whole genome shotgun (WGS) entry which is preliminary data.</text>
</comment>
<evidence type="ECO:0000256" key="2">
    <source>
        <dbReference type="ARBA" id="ARBA00023277"/>
    </source>
</evidence>
<organism evidence="4 5">
    <name type="scientific">Candidatus Portnoybacteria bacterium CG10_big_fil_rev_8_21_14_0_10_36_7</name>
    <dbReference type="NCBI Taxonomy" id="1974812"/>
    <lineage>
        <taxon>Bacteria</taxon>
        <taxon>Candidatus Portnoyibacteriota</taxon>
    </lineage>
</organism>
<dbReference type="PANTHER" id="PTHR36306">
    <property type="entry name" value="ALPHA-AMYLASE-RELATED-RELATED"/>
    <property type="match status" value="1"/>
</dbReference>
<name>A0A2M8KF73_9BACT</name>
<evidence type="ECO:0000256" key="1">
    <source>
        <dbReference type="ARBA" id="ARBA00006821"/>
    </source>
</evidence>
<dbReference type="Proteomes" id="UP000231450">
    <property type="component" value="Unassembled WGS sequence"/>
</dbReference>
<protein>
    <recommendedName>
        <fullName evidence="3">Glycoside hydrolase family 57 N-terminal domain-containing protein</fullName>
    </recommendedName>
</protein>
<dbReference type="EMBL" id="PFDW01000003">
    <property type="protein sequence ID" value="PJE58562.1"/>
    <property type="molecule type" value="Genomic_DNA"/>
</dbReference>
<sequence>MHHERILANPFVTFDIHGTTRDFLKARFPQEWAEIRKTIPKVGDTYVHRIFPLSPKADKIRTLEIGMQAFYEDYGIFPLTIWPPEDALNQETLDVFAKAGIKNVPVASHNVKGEYSSPYYSIATANGNINAIVFDGRLSHHIAFEDISNADDFASMLADNGKILRVFADGETFWHHRGWESGEFLKYLVRYSLPSKNVDFGVYENEDTNGEVRENSSWSCVHGIDRWTGKNGCY</sequence>
<keyword evidence="2" id="KW-0119">Carbohydrate metabolism</keyword>
<comment type="similarity">
    <text evidence="1">Belongs to the glycosyl hydrolase 57 family.</text>
</comment>
<dbReference type="Pfam" id="PF03065">
    <property type="entry name" value="Glyco_hydro_57"/>
    <property type="match status" value="1"/>
</dbReference>
<dbReference type="GO" id="GO:0005975">
    <property type="term" value="P:carbohydrate metabolic process"/>
    <property type="evidence" value="ECO:0007669"/>
    <property type="project" value="InterPro"/>
</dbReference>
<evidence type="ECO:0000313" key="5">
    <source>
        <dbReference type="Proteomes" id="UP000231450"/>
    </source>
</evidence>
<proteinExistence type="inferred from homology"/>
<reference evidence="5" key="1">
    <citation type="submission" date="2017-09" db="EMBL/GenBank/DDBJ databases">
        <title>Depth-based differentiation of microbial function through sediment-hosted aquifers and enrichment of novel symbionts in the deep terrestrial subsurface.</title>
        <authorList>
            <person name="Probst A.J."/>
            <person name="Ladd B."/>
            <person name="Jarett J.K."/>
            <person name="Geller-Mcgrath D.E."/>
            <person name="Sieber C.M.K."/>
            <person name="Emerson J.B."/>
            <person name="Anantharaman K."/>
            <person name="Thomas B.C."/>
            <person name="Malmstrom R."/>
            <person name="Stieglmeier M."/>
            <person name="Klingl A."/>
            <person name="Woyke T."/>
            <person name="Ryan C.M."/>
            <person name="Banfield J.F."/>
        </authorList>
    </citation>
    <scope>NUCLEOTIDE SEQUENCE [LARGE SCALE GENOMIC DNA]</scope>
</reference>
<dbReference type="GO" id="GO:0003824">
    <property type="term" value="F:catalytic activity"/>
    <property type="evidence" value="ECO:0007669"/>
    <property type="project" value="InterPro"/>
</dbReference>
<dbReference type="InterPro" id="IPR011330">
    <property type="entry name" value="Glyco_hydro/deAcase_b/a-brl"/>
</dbReference>
<accession>A0A2M8KF73</accession>
<dbReference type="SUPFAM" id="SSF88713">
    <property type="entry name" value="Glycoside hydrolase/deacetylase"/>
    <property type="match status" value="1"/>
</dbReference>
<gene>
    <name evidence="4" type="ORF">COU81_00090</name>
</gene>
<dbReference type="PANTHER" id="PTHR36306:SF1">
    <property type="entry name" value="ALPHA-AMYLASE-RELATED"/>
    <property type="match status" value="1"/>
</dbReference>
<dbReference type="InterPro" id="IPR052046">
    <property type="entry name" value="GH57_Enzymes"/>
</dbReference>
<dbReference type="AlphaFoldDB" id="A0A2M8KF73"/>
<feature type="domain" description="Glycoside hydrolase family 57 N-terminal" evidence="3">
    <location>
        <begin position="43"/>
        <end position="190"/>
    </location>
</feature>
<evidence type="ECO:0000259" key="3">
    <source>
        <dbReference type="Pfam" id="PF03065"/>
    </source>
</evidence>
<dbReference type="InterPro" id="IPR004300">
    <property type="entry name" value="Glyco_hydro_57_N"/>
</dbReference>
<feature type="non-terminal residue" evidence="4">
    <location>
        <position position="234"/>
    </location>
</feature>
<evidence type="ECO:0000313" key="4">
    <source>
        <dbReference type="EMBL" id="PJE58562.1"/>
    </source>
</evidence>